<evidence type="ECO:0000313" key="3">
    <source>
        <dbReference type="EMBL" id="KAA1069448.1"/>
    </source>
</evidence>
<feature type="region of interest" description="Disordered" evidence="1">
    <location>
        <begin position="137"/>
        <end position="233"/>
    </location>
</feature>
<dbReference type="EMBL" id="VSWC01000183">
    <property type="protein sequence ID" value="KAA1069448.1"/>
    <property type="molecule type" value="Genomic_DNA"/>
</dbReference>
<feature type="region of interest" description="Disordered" evidence="1">
    <location>
        <begin position="104"/>
        <end position="124"/>
    </location>
</feature>
<feature type="compositionally biased region" description="Polar residues" evidence="1">
    <location>
        <begin position="112"/>
        <end position="121"/>
    </location>
</feature>
<sequence>MKKTVIGPILFVTFLQAIQLQSAPAFLPDLVKLADGAKDASTFAEAAKGGTAGANALRDANELKSSFTAGTSVGAHGAELANPQKSALTLVNACIQLMTINNDPKALKPKGSTGSFQQNSLDSKKVTGVGEAEAFNPQKFVESAKPGKAPKEAPGAGGAESSNSQKALESAKPTDAPKEAPKPGAEPFQPKEAEAPKPGEAPKEVEAPKPGEGPVEPAHIIPTSEAPLPPRELPIRPLSDYPFHFRAKEWIRQATVNKMLVHLFKYGEGDIKTWVQTNEFALEAMKWEEEETLVGHYASKIFVDKWRWVFPEPKPGEVTFTSKVSKGWQKIWRNHPNGKRITEGFLKAPFWPMTWMAKRVAAIRSSYCVDFVNWLKLNAPGNIRATIPDFKLAEKADPLVKESSTTTKALRQSNPSSAKVHPVDTEPPSPINPSPTNPTPLNPIPTNPTSVNPAPLDPIHSAGTESSGGFRSFLADQPVRSPLNPGSTAEVFNRGNIHHT</sequence>
<accession>A0A5B0M0G4</accession>
<feature type="compositionally biased region" description="Pro residues" evidence="1">
    <location>
        <begin position="425"/>
        <end position="446"/>
    </location>
</feature>
<feature type="region of interest" description="Disordered" evidence="1">
    <location>
        <begin position="403"/>
        <end position="500"/>
    </location>
</feature>
<keyword evidence="4" id="KW-1185">Reference proteome</keyword>
<evidence type="ECO:0000313" key="4">
    <source>
        <dbReference type="Proteomes" id="UP000324748"/>
    </source>
</evidence>
<comment type="caution">
    <text evidence="3">The sequence shown here is derived from an EMBL/GenBank/DDBJ whole genome shotgun (WGS) entry which is preliminary data.</text>
</comment>
<organism evidence="3 4">
    <name type="scientific">Puccinia graminis f. sp. tritici</name>
    <dbReference type="NCBI Taxonomy" id="56615"/>
    <lineage>
        <taxon>Eukaryota</taxon>
        <taxon>Fungi</taxon>
        <taxon>Dikarya</taxon>
        <taxon>Basidiomycota</taxon>
        <taxon>Pucciniomycotina</taxon>
        <taxon>Pucciniomycetes</taxon>
        <taxon>Pucciniales</taxon>
        <taxon>Pucciniaceae</taxon>
        <taxon>Puccinia</taxon>
    </lineage>
</organism>
<feature type="compositionally biased region" description="Basic and acidic residues" evidence="1">
    <location>
        <begin position="189"/>
        <end position="209"/>
    </location>
</feature>
<evidence type="ECO:0000256" key="2">
    <source>
        <dbReference type="SAM" id="SignalP"/>
    </source>
</evidence>
<feature type="signal peptide" evidence="2">
    <location>
        <begin position="1"/>
        <end position="25"/>
    </location>
</feature>
<protein>
    <submittedName>
        <fullName evidence="3">Uncharacterized protein</fullName>
    </submittedName>
</protein>
<evidence type="ECO:0000256" key="1">
    <source>
        <dbReference type="SAM" id="MobiDB-lite"/>
    </source>
</evidence>
<feature type="compositionally biased region" description="Polar residues" evidence="1">
    <location>
        <begin position="403"/>
        <end position="417"/>
    </location>
</feature>
<dbReference type="OrthoDB" id="2507690at2759"/>
<proteinExistence type="predicted"/>
<reference evidence="3 4" key="1">
    <citation type="submission" date="2019-05" db="EMBL/GenBank/DDBJ databases">
        <title>Emergence of the Ug99 lineage of the wheat stem rust pathogen through somatic hybridization.</title>
        <authorList>
            <person name="Li F."/>
            <person name="Upadhyaya N.M."/>
            <person name="Sperschneider J."/>
            <person name="Matny O."/>
            <person name="Nguyen-Phuc H."/>
            <person name="Mago R."/>
            <person name="Raley C."/>
            <person name="Miller M.E."/>
            <person name="Silverstein K.A.T."/>
            <person name="Henningsen E."/>
            <person name="Hirsch C.D."/>
            <person name="Visser B."/>
            <person name="Pretorius Z.A."/>
            <person name="Steffenson B.J."/>
            <person name="Schwessinger B."/>
            <person name="Dodds P.N."/>
            <person name="Figueroa M."/>
        </authorList>
    </citation>
    <scope>NUCLEOTIDE SEQUENCE [LARGE SCALE GENOMIC DNA]</scope>
    <source>
        <strain evidence="3">21-0</strain>
    </source>
</reference>
<dbReference type="Proteomes" id="UP000324748">
    <property type="component" value="Unassembled WGS sequence"/>
</dbReference>
<gene>
    <name evidence="3" type="ORF">PGT21_024652</name>
</gene>
<name>A0A5B0M0G4_PUCGR</name>
<feature type="chain" id="PRO_5023120819" evidence="2">
    <location>
        <begin position="26"/>
        <end position="500"/>
    </location>
</feature>
<keyword evidence="2" id="KW-0732">Signal</keyword>
<dbReference type="AlphaFoldDB" id="A0A5B0M0G4"/>